<accession>A0A6V7W8L0</accession>
<comment type="caution">
    <text evidence="1">The sequence shown here is derived from an EMBL/GenBank/DDBJ whole genome shotgun (WGS) entry which is preliminary data.</text>
</comment>
<proteinExistence type="predicted"/>
<gene>
    <name evidence="1" type="ORF">MENT_LOCUS35805</name>
</gene>
<dbReference type="Proteomes" id="UP000580250">
    <property type="component" value="Unassembled WGS sequence"/>
</dbReference>
<evidence type="ECO:0000313" key="2">
    <source>
        <dbReference type="Proteomes" id="UP000580250"/>
    </source>
</evidence>
<dbReference type="EMBL" id="CAJEWN010000471">
    <property type="protein sequence ID" value="CAD2183507.1"/>
    <property type="molecule type" value="Genomic_DNA"/>
</dbReference>
<dbReference type="AlphaFoldDB" id="A0A6V7W8L0"/>
<name>A0A6V7W8L0_MELEN</name>
<reference evidence="1 2" key="1">
    <citation type="submission" date="2020-08" db="EMBL/GenBank/DDBJ databases">
        <authorList>
            <person name="Koutsovoulos G."/>
            <person name="Danchin GJ E."/>
        </authorList>
    </citation>
    <scope>NUCLEOTIDE SEQUENCE [LARGE SCALE GENOMIC DNA]</scope>
</reference>
<organism evidence="1 2">
    <name type="scientific">Meloidogyne enterolobii</name>
    <name type="common">Root-knot nematode worm</name>
    <name type="synonym">Meloidogyne mayaguensis</name>
    <dbReference type="NCBI Taxonomy" id="390850"/>
    <lineage>
        <taxon>Eukaryota</taxon>
        <taxon>Metazoa</taxon>
        <taxon>Ecdysozoa</taxon>
        <taxon>Nematoda</taxon>
        <taxon>Chromadorea</taxon>
        <taxon>Rhabditida</taxon>
        <taxon>Tylenchina</taxon>
        <taxon>Tylenchomorpha</taxon>
        <taxon>Tylenchoidea</taxon>
        <taxon>Meloidogynidae</taxon>
        <taxon>Meloidogyninae</taxon>
        <taxon>Meloidogyne</taxon>
    </lineage>
</organism>
<evidence type="ECO:0000313" key="1">
    <source>
        <dbReference type="EMBL" id="CAD2183507.1"/>
    </source>
</evidence>
<protein>
    <submittedName>
        <fullName evidence="1">Uncharacterized protein</fullName>
    </submittedName>
</protein>
<sequence length="146" mass="16856">MRGGTFVDILQNLHHFGGFRVILVLFFPKNQNIHYATKFVKCKNMNYMQIGTPSNVFKRNGNCVFCIRHHVHKTPVSSKNLKNFTPSVILCKVFSFSLSFVSNKLLIRNFVLAIYSHSFSFMSVKVANIVSFLPSWIFRIGIPYLF</sequence>